<protein>
    <submittedName>
        <fullName evidence="2">Nuclear transport factor 2 family protein</fullName>
    </submittedName>
</protein>
<evidence type="ECO:0000313" key="2">
    <source>
        <dbReference type="EMBL" id="RCG15969.1"/>
    </source>
</evidence>
<proteinExistence type="predicted"/>
<dbReference type="Proteomes" id="UP000253507">
    <property type="component" value="Unassembled WGS sequence"/>
</dbReference>
<sequence length="178" mass="19940">MEASAPSTRSSSAFAEYRTGDHFVASSETPTKPADVARHLLDLLLHKEMDQFCDMWAEDGTVEIPFAAPGAISHMAGRETIRSYLTHYCDHQLIDDLPHVHIHETTDPEVVIAEWTAHGTTVSTGKKYEMRYIIVITVRDGKVVNYRDYFSPLLAARAANDRTELLAPFKDEDFPFGG</sequence>
<reference evidence="2 3" key="1">
    <citation type="submission" date="2018-06" db="EMBL/GenBank/DDBJ databases">
        <title>Streptomyces reniochalinae sp. nov. and Streptomyces diacarnus sp. nov. from marine sponges.</title>
        <authorList>
            <person name="Li L."/>
        </authorList>
    </citation>
    <scope>NUCLEOTIDE SEQUENCE [LARGE SCALE GENOMIC DNA]</scope>
    <source>
        <strain evidence="2 3">LHW50302</strain>
    </source>
</reference>
<dbReference type="OrthoDB" id="3681559at2"/>
<dbReference type="InterPro" id="IPR037401">
    <property type="entry name" value="SnoaL-like"/>
</dbReference>
<dbReference type="Pfam" id="PF12680">
    <property type="entry name" value="SnoaL_2"/>
    <property type="match status" value="1"/>
</dbReference>
<accession>A0A367EDX7</accession>
<dbReference type="InterPro" id="IPR032710">
    <property type="entry name" value="NTF2-like_dom_sf"/>
</dbReference>
<evidence type="ECO:0000313" key="3">
    <source>
        <dbReference type="Proteomes" id="UP000253507"/>
    </source>
</evidence>
<dbReference type="EMBL" id="QOIM01000040">
    <property type="protein sequence ID" value="RCG15969.1"/>
    <property type="molecule type" value="Genomic_DNA"/>
</dbReference>
<name>A0A367EDX7_9ACTN</name>
<comment type="caution">
    <text evidence="2">The sequence shown here is derived from an EMBL/GenBank/DDBJ whole genome shotgun (WGS) entry which is preliminary data.</text>
</comment>
<feature type="domain" description="SnoaL-like" evidence="1">
    <location>
        <begin position="38"/>
        <end position="145"/>
    </location>
</feature>
<dbReference type="Gene3D" id="3.10.450.50">
    <property type="match status" value="1"/>
</dbReference>
<dbReference type="SUPFAM" id="SSF54427">
    <property type="entry name" value="NTF2-like"/>
    <property type="match status" value="1"/>
</dbReference>
<keyword evidence="3" id="KW-1185">Reference proteome</keyword>
<dbReference type="AlphaFoldDB" id="A0A367EDX7"/>
<evidence type="ECO:0000259" key="1">
    <source>
        <dbReference type="Pfam" id="PF12680"/>
    </source>
</evidence>
<organism evidence="2 3">
    <name type="scientific">Streptomyces reniochalinae</name>
    <dbReference type="NCBI Taxonomy" id="2250578"/>
    <lineage>
        <taxon>Bacteria</taxon>
        <taxon>Bacillati</taxon>
        <taxon>Actinomycetota</taxon>
        <taxon>Actinomycetes</taxon>
        <taxon>Kitasatosporales</taxon>
        <taxon>Streptomycetaceae</taxon>
        <taxon>Streptomyces</taxon>
    </lineage>
</organism>
<gene>
    <name evidence="2" type="ORF">DQ392_23265</name>
</gene>